<reference evidence="19" key="1">
    <citation type="thesis" date="2020" institute="ProQuest LLC" country="789 East Eisenhower Parkway, Ann Arbor, MI, USA">
        <title>Comparative Genomics and Chromosome Evolution.</title>
        <authorList>
            <person name="Mudd A.B."/>
        </authorList>
    </citation>
    <scope>NUCLEOTIDE SEQUENCE</scope>
    <source>
        <strain evidence="19">HN-11 Male</strain>
        <tissue evidence="19">Kidney and liver</tissue>
    </source>
</reference>
<evidence type="ECO:0000256" key="12">
    <source>
        <dbReference type="ARBA" id="ARBA00023136"/>
    </source>
</evidence>
<dbReference type="GO" id="GO:0071805">
    <property type="term" value="P:potassium ion transmembrane transport"/>
    <property type="evidence" value="ECO:0007669"/>
    <property type="project" value="UniProtKB-ARBA"/>
</dbReference>
<dbReference type="InterPro" id="IPR032675">
    <property type="entry name" value="LRR_dom_sf"/>
</dbReference>
<evidence type="ECO:0000256" key="14">
    <source>
        <dbReference type="ARBA" id="ARBA00023303"/>
    </source>
</evidence>
<keyword evidence="11" id="KW-0406">Ion transport</keyword>
<evidence type="ECO:0000256" key="5">
    <source>
        <dbReference type="ARBA" id="ARBA00022475"/>
    </source>
</evidence>
<evidence type="ECO:0000256" key="3">
    <source>
        <dbReference type="ARBA" id="ARBA00010439"/>
    </source>
</evidence>
<keyword evidence="13" id="KW-1015">Disulfide bond</keyword>
<protein>
    <recommendedName>
        <fullName evidence="18">LRRCT domain-containing protein</fullName>
    </recommendedName>
</protein>
<evidence type="ECO:0000259" key="18">
    <source>
        <dbReference type="SMART" id="SM00082"/>
    </source>
</evidence>
<keyword evidence="8 17" id="KW-0732">Signal</keyword>
<dbReference type="Pfam" id="PF00560">
    <property type="entry name" value="LRR_1"/>
    <property type="match status" value="1"/>
</dbReference>
<evidence type="ECO:0000256" key="17">
    <source>
        <dbReference type="SAM" id="SignalP"/>
    </source>
</evidence>
<keyword evidence="4" id="KW-0813">Transport</keyword>
<keyword evidence="6" id="KW-0433">Leucine-rich repeat</keyword>
<dbReference type="SMART" id="SM00082">
    <property type="entry name" value="LRRCT"/>
    <property type="match status" value="1"/>
</dbReference>
<dbReference type="SMART" id="SM00369">
    <property type="entry name" value="LRR_TYP"/>
    <property type="match status" value="4"/>
</dbReference>
<evidence type="ECO:0000256" key="11">
    <source>
        <dbReference type="ARBA" id="ARBA00023065"/>
    </source>
</evidence>
<dbReference type="PANTHER" id="PTHR45773:SF5">
    <property type="entry name" value="SLIT AND NTRK-LIKE PROTEIN 5"/>
    <property type="match status" value="1"/>
</dbReference>
<dbReference type="GO" id="GO:0005886">
    <property type="term" value="C:plasma membrane"/>
    <property type="evidence" value="ECO:0007669"/>
    <property type="project" value="UniProtKB-SubCell"/>
</dbReference>
<evidence type="ECO:0000256" key="8">
    <source>
        <dbReference type="ARBA" id="ARBA00022729"/>
    </source>
</evidence>
<dbReference type="InterPro" id="IPR001611">
    <property type="entry name" value="Leu-rich_rpt"/>
</dbReference>
<dbReference type="Proteomes" id="UP000770717">
    <property type="component" value="Unassembled WGS sequence"/>
</dbReference>
<dbReference type="Pfam" id="PF13855">
    <property type="entry name" value="LRR_8"/>
    <property type="match status" value="1"/>
</dbReference>
<dbReference type="InterPro" id="IPR000483">
    <property type="entry name" value="Cys-rich_flank_reg_C"/>
</dbReference>
<sequence>MKGGLLLISSLILVFQATWGCLEVCTCQPYSRMVDCSYRGLLDVPSHLPSQTQILYLQGNQIRVINHTSFINVPDLRILDLSNNSISRVPLYAFHYLRSLQVLNLTNNYIHYLEGQVFTPLLALKELDLSFNNVSSLPDSLGNNTRNLTFLGLKHNHLQAVDRMVLETFTNLKVLLVKSNPWQCSCPVLGLKLWLENFLYKGGIIDEVICTSPETRKGKDLLKVPFEFYKSCPPFTTSFPMANIHQHGPEHRSNGRHGYHGDHMDGSHPECEPKPKPRPANLRHAIATVVITGVVCGIVCLMMLAAAVYGCAYAAIMAKYHKELKEVERIASAAEHGSAEEKEPLDGTLA</sequence>
<feature type="signal peptide" evidence="17">
    <location>
        <begin position="1"/>
        <end position="20"/>
    </location>
</feature>
<evidence type="ECO:0000256" key="2">
    <source>
        <dbReference type="ARBA" id="ARBA00004479"/>
    </source>
</evidence>
<dbReference type="Gene3D" id="3.80.10.10">
    <property type="entry name" value="Ribonuclease Inhibitor"/>
    <property type="match status" value="2"/>
</dbReference>
<keyword evidence="14" id="KW-0407">Ion channel</keyword>
<dbReference type="AlphaFoldDB" id="A0A8J6K8E0"/>
<proteinExistence type="inferred from homology"/>
<accession>A0A8J6K8E0</accession>
<dbReference type="GO" id="GO:0007409">
    <property type="term" value="P:axonogenesis"/>
    <property type="evidence" value="ECO:0007669"/>
    <property type="project" value="TreeGrafter"/>
</dbReference>
<gene>
    <name evidence="19" type="ORF">GDO78_009509</name>
</gene>
<evidence type="ECO:0000256" key="16">
    <source>
        <dbReference type="SAM" id="Phobius"/>
    </source>
</evidence>
<keyword evidence="12 16" id="KW-0472">Membrane</keyword>
<dbReference type="GO" id="GO:0051965">
    <property type="term" value="P:positive regulation of synapse assembly"/>
    <property type="evidence" value="ECO:0007669"/>
    <property type="project" value="TreeGrafter"/>
</dbReference>
<comment type="subcellular location">
    <subcellularLocation>
        <location evidence="1">Cell membrane</location>
        <topology evidence="1">Single-pass membrane protein</topology>
    </subcellularLocation>
    <subcellularLocation>
        <location evidence="2">Membrane</location>
        <topology evidence="2">Single-pass type I membrane protein</topology>
    </subcellularLocation>
</comment>
<keyword evidence="20" id="KW-1185">Reference proteome</keyword>
<keyword evidence="7 16" id="KW-0812">Transmembrane</keyword>
<feature type="transmembrane region" description="Helical" evidence="16">
    <location>
        <begin position="285"/>
        <end position="316"/>
    </location>
</feature>
<keyword evidence="5" id="KW-1003">Cell membrane</keyword>
<dbReference type="InterPro" id="IPR003591">
    <property type="entry name" value="Leu-rich_rpt_typical-subtyp"/>
</dbReference>
<dbReference type="PROSITE" id="PS51450">
    <property type="entry name" value="LRR"/>
    <property type="match status" value="3"/>
</dbReference>
<feature type="compositionally biased region" description="Basic and acidic residues" evidence="15">
    <location>
        <begin position="247"/>
        <end position="275"/>
    </location>
</feature>
<evidence type="ECO:0000256" key="4">
    <source>
        <dbReference type="ARBA" id="ARBA00022448"/>
    </source>
</evidence>
<keyword evidence="10 16" id="KW-1133">Transmembrane helix</keyword>
<name>A0A8J6K8E0_ELECQ</name>
<evidence type="ECO:0000256" key="6">
    <source>
        <dbReference type="ARBA" id="ARBA00022614"/>
    </source>
</evidence>
<evidence type="ECO:0000256" key="13">
    <source>
        <dbReference type="ARBA" id="ARBA00023157"/>
    </source>
</evidence>
<dbReference type="FunFam" id="3.80.10.10:FF:000015">
    <property type="entry name" value="Leucine rich repeat containing 38"/>
    <property type="match status" value="1"/>
</dbReference>
<evidence type="ECO:0000313" key="20">
    <source>
        <dbReference type="Proteomes" id="UP000770717"/>
    </source>
</evidence>
<feature type="region of interest" description="Disordered" evidence="15">
    <location>
        <begin position="247"/>
        <end position="277"/>
    </location>
</feature>
<feature type="chain" id="PRO_5035192184" description="LRRCT domain-containing protein" evidence="17">
    <location>
        <begin position="21"/>
        <end position="350"/>
    </location>
</feature>
<comment type="similarity">
    <text evidence="3">Belongs to the SLITRK family.</text>
</comment>
<dbReference type="SUPFAM" id="SSF52058">
    <property type="entry name" value="L domain-like"/>
    <property type="match status" value="1"/>
</dbReference>
<dbReference type="PANTHER" id="PTHR45773">
    <property type="entry name" value="SLIT AND NTRK-LIKE PROTEIN 4-RELATED"/>
    <property type="match status" value="1"/>
</dbReference>
<evidence type="ECO:0000313" key="19">
    <source>
        <dbReference type="EMBL" id="KAG9483622.1"/>
    </source>
</evidence>
<organism evidence="19 20">
    <name type="scientific">Eleutherodactylus coqui</name>
    <name type="common">Puerto Rican coqui</name>
    <dbReference type="NCBI Taxonomy" id="57060"/>
    <lineage>
        <taxon>Eukaryota</taxon>
        <taxon>Metazoa</taxon>
        <taxon>Chordata</taxon>
        <taxon>Craniata</taxon>
        <taxon>Vertebrata</taxon>
        <taxon>Euteleostomi</taxon>
        <taxon>Amphibia</taxon>
        <taxon>Batrachia</taxon>
        <taxon>Anura</taxon>
        <taxon>Neobatrachia</taxon>
        <taxon>Hyloidea</taxon>
        <taxon>Eleutherodactylidae</taxon>
        <taxon>Eleutherodactylinae</taxon>
        <taxon>Eleutherodactylus</taxon>
        <taxon>Eleutherodactylus</taxon>
    </lineage>
</organism>
<dbReference type="OrthoDB" id="1394818at2759"/>
<evidence type="ECO:0000256" key="1">
    <source>
        <dbReference type="ARBA" id="ARBA00004162"/>
    </source>
</evidence>
<evidence type="ECO:0000256" key="9">
    <source>
        <dbReference type="ARBA" id="ARBA00022737"/>
    </source>
</evidence>
<keyword evidence="9" id="KW-0677">Repeat</keyword>
<evidence type="ECO:0000256" key="10">
    <source>
        <dbReference type="ARBA" id="ARBA00022989"/>
    </source>
</evidence>
<feature type="domain" description="LRRCT" evidence="18">
    <location>
        <begin position="180"/>
        <end position="233"/>
    </location>
</feature>
<comment type="caution">
    <text evidence="19">The sequence shown here is derived from an EMBL/GenBank/DDBJ whole genome shotgun (WGS) entry which is preliminary data.</text>
</comment>
<dbReference type="EMBL" id="WNTK01000005">
    <property type="protein sequence ID" value="KAG9483622.1"/>
    <property type="molecule type" value="Genomic_DNA"/>
</dbReference>
<evidence type="ECO:0000256" key="7">
    <source>
        <dbReference type="ARBA" id="ARBA00022692"/>
    </source>
</evidence>
<evidence type="ECO:0000256" key="15">
    <source>
        <dbReference type="SAM" id="MobiDB-lite"/>
    </source>
</evidence>